<evidence type="ECO:0000256" key="1">
    <source>
        <dbReference type="SAM" id="MobiDB-lite"/>
    </source>
</evidence>
<dbReference type="EMBL" id="BSYO01000006">
    <property type="protein sequence ID" value="GMH06533.1"/>
    <property type="molecule type" value="Genomic_DNA"/>
</dbReference>
<reference evidence="2" key="1">
    <citation type="submission" date="2023-05" db="EMBL/GenBank/DDBJ databases">
        <title>Nepenthes gracilis genome sequencing.</title>
        <authorList>
            <person name="Fukushima K."/>
        </authorList>
    </citation>
    <scope>NUCLEOTIDE SEQUENCE</scope>
    <source>
        <strain evidence="2">SING2019-196</strain>
    </source>
</reference>
<sequence>MRTRKAGTPKSATPSKNTSPDKKLVTKTPAPPEAAITAESIPETSYPESSVKPQPAKTCELETTPTPVSFTNANLDDADMWQLFPYERALDMLLLSQYMENFADVVEMNVDSASNVRTRDHQNFSCPFCRICSWSQSGPIGFPRIESFQRIRKFPSCLCNVSR</sequence>
<protein>
    <submittedName>
        <fullName evidence="2">Uncharacterized protein</fullName>
    </submittedName>
</protein>
<dbReference type="Proteomes" id="UP001279734">
    <property type="component" value="Unassembled WGS sequence"/>
</dbReference>
<dbReference type="AlphaFoldDB" id="A0AAD3S8U4"/>
<feature type="compositionally biased region" description="Low complexity" evidence="1">
    <location>
        <begin position="33"/>
        <end position="44"/>
    </location>
</feature>
<comment type="caution">
    <text evidence="2">The sequence shown here is derived from an EMBL/GenBank/DDBJ whole genome shotgun (WGS) entry which is preliminary data.</text>
</comment>
<feature type="region of interest" description="Disordered" evidence="1">
    <location>
        <begin position="1"/>
        <end position="66"/>
    </location>
</feature>
<proteinExistence type="predicted"/>
<evidence type="ECO:0000313" key="2">
    <source>
        <dbReference type="EMBL" id="GMH06533.1"/>
    </source>
</evidence>
<organism evidence="2 3">
    <name type="scientific">Nepenthes gracilis</name>
    <name type="common">Slender pitcher plant</name>
    <dbReference type="NCBI Taxonomy" id="150966"/>
    <lineage>
        <taxon>Eukaryota</taxon>
        <taxon>Viridiplantae</taxon>
        <taxon>Streptophyta</taxon>
        <taxon>Embryophyta</taxon>
        <taxon>Tracheophyta</taxon>
        <taxon>Spermatophyta</taxon>
        <taxon>Magnoliopsida</taxon>
        <taxon>eudicotyledons</taxon>
        <taxon>Gunneridae</taxon>
        <taxon>Pentapetalae</taxon>
        <taxon>Caryophyllales</taxon>
        <taxon>Nepenthaceae</taxon>
        <taxon>Nepenthes</taxon>
    </lineage>
</organism>
<gene>
    <name evidence="2" type="ORF">Nepgr_008373</name>
</gene>
<accession>A0AAD3S8U4</accession>
<keyword evidence="3" id="KW-1185">Reference proteome</keyword>
<name>A0AAD3S8U4_NEPGR</name>
<evidence type="ECO:0000313" key="3">
    <source>
        <dbReference type="Proteomes" id="UP001279734"/>
    </source>
</evidence>